<protein>
    <recommendedName>
        <fullName evidence="3">Lipoprotein</fullName>
    </recommendedName>
</protein>
<reference evidence="1 2" key="1">
    <citation type="submission" date="2011-07" db="EMBL/GenBank/DDBJ databases">
        <title>The complete genome of chromosome of Emticicia oligotrophica DSM 17448.</title>
        <authorList>
            <consortium name="US DOE Joint Genome Institute (JGI-PGF)"/>
            <person name="Lucas S."/>
            <person name="Han J."/>
            <person name="Lapidus A."/>
            <person name="Bruce D."/>
            <person name="Goodwin L."/>
            <person name="Pitluck S."/>
            <person name="Peters L."/>
            <person name="Kyrpides N."/>
            <person name="Mavromatis K."/>
            <person name="Ivanova N."/>
            <person name="Ovchinnikova G."/>
            <person name="Teshima H."/>
            <person name="Detter J.C."/>
            <person name="Tapia R."/>
            <person name="Han C."/>
            <person name="Land M."/>
            <person name="Hauser L."/>
            <person name="Markowitz V."/>
            <person name="Cheng J.-F."/>
            <person name="Hugenholtz P."/>
            <person name="Woyke T."/>
            <person name="Wu D."/>
            <person name="Tindall B."/>
            <person name="Pomrenke H."/>
            <person name="Brambilla E."/>
            <person name="Klenk H.-P."/>
            <person name="Eisen J.A."/>
        </authorList>
    </citation>
    <scope>NUCLEOTIDE SEQUENCE [LARGE SCALE GENOMIC DNA]</scope>
    <source>
        <strain evidence="1 2">DSM 17448</strain>
    </source>
</reference>
<sequence length="315" mass="35328">MGRILFILLIWWLVLSCDVAKEDSVGTIMNGGENTTSTFYTLKESNLSIDPTSFEKLKSANALIVSQVPKNGEAKFLENGFVFYRRTNQNALNDSFTISGKELSGTTVNEEIKVNFVASLNDLPCNAGLLGDKIEAEIGKAKEINVLENDKTCGDFNSNSLSIEIRPKNGKVEIINQKIVYTSNQDFMGDDIFFYRVGINNKKNPMAPVEVSVLESEECVKGMTDDVINILSYTTDTDLLLNVLDNDRICTNYKNAELKIIKNLSVGTLRIEKNNNKWLIYFRSSTPPKGIQTFEYGLFRSEKIYIKATVSINFN</sequence>
<dbReference type="Gene3D" id="2.60.40.3440">
    <property type="match status" value="1"/>
</dbReference>
<accession>A0ABM5MWZ9</accession>
<dbReference type="RefSeq" id="WP_015027342.1">
    <property type="nucleotide sequence ID" value="NC_018748.1"/>
</dbReference>
<dbReference type="Proteomes" id="UP000002875">
    <property type="component" value="Chromosome"/>
</dbReference>
<name>A0ABM5MWZ9_EMTOG</name>
<evidence type="ECO:0000313" key="1">
    <source>
        <dbReference type="EMBL" id="AFK01639.1"/>
    </source>
</evidence>
<dbReference type="EMBL" id="CP002961">
    <property type="protein sequence ID" value="AFK01639.1"/>
    <property type="molecule type" value="Genomic_DNA"/>
</dbReference>
<gene>
    <name evidence="1" type="ordered locus">Emtol_0485</name>
</gene>
<organism evidence="1 2">
    <name type="scientific">Emticicia oligotrophica (strain DSM 17448 / CIP 109782 / MTCC 6937 / GPTSA100-15)</name>
    <dbReference type="NCBI Taxonomy" id="929562"/>
    <lineage>
        <taxon>Bacteria</taxon>
        <taxon>Pseudomonadati</taxon>
        <taxon>Bacteroidota</taxon>
        <taxon>Cytophagia</taxon>
        <taxon>Cytophagales</taxon>
        <taxon>Leadbetterellaceae</taxon>
        <taxon>Emticicia</taxon>
    </lineage>
</organism>
<dbReference type="PROSITE" id="PS51257">
    <property type="entry name" value="PROKAR_LIPOPROTEIN"/>
    <property type="match status" value="1"/>
</dbReference>
<keyword evidence="2" id="KW-1185">Reference proteome</keyword>
<evidence type="ECO:0000313" key="2">
    <source>
        <dbReference type="Proteomes" id="UP000002875"/>
    </source>
</evidence>
<proteinExistence type="predicted"/>
<evidence type="ECO:0008006" key="3">
    <source>
        <dbReference type="Google" id="ProtNLM"/>
    </source>
</evidence>